<evidence type="ECO:0000256" key="8">
    <source>
        <dbReference type="SAM" id="Phobius"/>
    </source>
</evidence>
<evidence type="ECO:0000256" key="3">
    <source>
        <dbReference type="ARBA" id="ARBA00022692"/>
    </source>
</evidence>
<dbReference type="GO" id="GO:0005739">
    <property type="term" value="C:mitochondrion"/>
    <property type="evidence" value="ECO:0007669"/>
    <property type="project" value="TreeGrafter"/>
</dbReference>
<dbReference type="PANTHER" id="PTHR43448">
    <property type="entry name" value="PROTOHEME IX FARNESYLTRANSFERASE, MITOCHONDRIAL"/>
    <property type="match status" value="1"/>
</dbReference>
<dbReference type="PANTHER" id="PTHR43448:SF2">
    <property type="entry name" value="PROTOHEME IX FARNESYLTRANSFERASE, MITOCHONDRIAL"/>
    <property type="match status" value="1"/>
</dbReference>
<dbReference type="EMBL" id="CAJPEX010052295">
    <property type="protein sequence ID" value="CAG0926301.1"/>
    <property type="molecule type" value="Genomic_DNA"/>
</dbReference>
<dbReference type="Pfam" id="PF01040">
    <property type="entry name" value="UbiA"/>
    <property type="match status" value="1"/>
</dbReference>
<dbReference type="InterPro" id="IPR044878">
    <property type="entry name" value="UbiA_sf"/>
</dbReference>
<dbReference type="AlphaFoldDB" id="A0A7R9C2V4"/>
<feature type="transmembrane region" description="Helical" evidence="8">
    <location>
        <begin position="56"/>
        <end position="75"/>
    </location>
</feature>
<organism evidence="9">
    <name type="scientific">Notodromas monacha</name>
    <dbReference type="NCBI Taxonomy" id="399045"/>
    <lineage>
        <taxon>Eukaryota</taxon>
        <taxon>Metazoa</taxon>
        <taxon>Ecdysozoa</taxon>
        <taxon>Arthropoda</taxon>
        <taxon>Crustacea</taxon>
        <taxon>Oligostraca</taxon>
        <taxon>Ostracoda</taxon>
        <taxon>Podocopa</taxon>
        <taxon>Podocopida</taxon>
        <taxon>Cypridocopina</taxon>
        <taxon>Cypridoidea</taxon>
        <taxon>Cyprididae</taxon>
        <taxon>Notodromas</taxon>
    </lineage>
</organism>
<evidence type="ECO:0000256" key="6">
    <source>
        <dbReference type="ARBA" id="ARBA00023136"/>
    </source>
</evidence>
<evidence type="ECO:0000256" key="7">
    <source>
        <dbReference type="ARBA" id="ARBA00030253"/>
    </source>
</evidence>
<evidence type="ECO:0000313" key="9">
    <source>
        <dbReference type="EMBL" id="CAD7286149.1"/>
    </source>
</evidence>
<proteinExistence type="predicted"/>
<dbReference type="Proteomes" id="UP000678499">
    <property type="component" value="Unassembled WGS sequence"/>
</dbReference>
<evidence type="ECO:0000256" key="4">
    <source>
        <dbReference type="ARBA" id="ARBA00022989"/>
    </source>
</evidence>
<dbReference type="EMBL" id="OA934332">
    <property type="protein sequence ID" value="CAD7286149.1"/>
    <property type="molecule type" value="Genomic_DNA"/>
</dbReference>
<reference evidence="9" key="1">
    <citation type="submission" date="2020-11" db="EMBL/GenBank/DDBJ databases">
        <authorList>
            <person name="Tran Van P."/>
        </authorList>
    </citation>
    <scope>NUCLEOTIDE SEQUENCE</scope>
</reference>
<gene>
    <name evidence="9" type="ORF">NMOB1V02_LOCUS13751</name>
</gene>
<keyword evidence="3 8" id="KW-0812">Transmembrane</keyword>
<sequence>MGVSTLIMEAVCNEFFHGRLNFVVESPPVLPLHAVSFALASAATGFSILWFGVNGLCAGLGLFNLFLYTSVYTPLKRVSIFNTWLGSVVGAVPPVMGWVACTGALDPGACVLAALLFTWQFPHFNALSWNLRPD</sequence>
<protein>
    <recommendedName>
        <fullName evidence="7">Heme O synthase</fullName>
    </recommendedName>
</protein>
<dbReference type="InterPro" id="IPR006369">
    <property type="entry name" value="Protohaem_IX_farnesylTrfase"/>
</dbReference>
<comment type="subcellular location">
    <subcellularLocation>
        <location evidence="1">Membrane</location>
        <topology evidence="1">Multi-pass membrane protein</topology>
    </subcellularLocation>
</comment>
<keyword evidence="5" id="KW-0350">Heme biosynthesis</keyword>
<keyword evidence="6 8" id="KW-0472">Membrane</keyword>
<evidence type="ECO:0000256" key="1">
    <source>
        <dbReference type="ARBA" id="ARBA00004141"/>
    </source>
</evidence>
<dbReference type="InterPro" id="IPR000537">
    <property type="entry name" value="UbiA_prenyltransferase"/>
</dbReference>
<keyword evidence="2" id="KW-0808">Transferase</keyword>
<accession>A0A7R9C2V4</accession>
<keyword evidence="10" id="KW-1185">Reference proteome</keyword>
<evidence type="ECO:0000256" key="5">
    <source>
        <dbReference type="ARBA" id="ARBA00023133"/>
    </source>
</evidence>
<dbReference type="GO" id="GO:0016020">
    <property type="term" value="C:membrane"/>
    <property type="evidence" value="ECO:0007669"/>
    <property type="project" value="UniProtKB-SubCell"/>
</dbReference>
<dbReference type="GO" id="GO:0006784">
    <property type="term" value="P:heme A biosynthetic process"/>
    <property type="evidence" value="ECO:0007669"/>
    <property type="project" value="TreeGrafter"/>
</dbReference>
<dbReference type="OrthoDB" id="5211at2759"/>
<name>A0A7R9C2V4_9CRUS</name>
<dbReference type="GO" id="GO:0008495">
    <property type="term" value="F:protoheme IX farnesyltransferase activity"/>
    <property type="evidence" value="ECO:0007669"/>
    <property type="project" value="InterPro"/>
</dbReference>
<keyword evidence="4 8" id="KW-1133">Transmembrane helix</keyword>
<dbReference type="Gene3D" id="1.10.357.140">
    <property type="entry name" value="UbiA prenyltransferase"/>
    <property type="match status" value="1"/>
</dbReference>
<evidence type="ECO:0000256" key="2">
    <source>
        <dbReference type="ARBA" id="ARBA00022679"/>
    </source>
</evidence>
<feature type="non-terminal residue" evidence="9">
    <location>
        <position position="134"/>
    </location>
</feature>
<evidence type="ECO:0000313" key="10">
    <source>
        <dbReference type="Proteomes" id="UP000678499"/>
    </source>
</evidence>